<reference evidence="2" key="1">
    <citation type="submission" date="2020-07" db="EMBL/GenBank/DDBJ databases">
        <title>Huge and variable diversity of episymbiotic CPR bacteria and DPANN archaea in groundwater ecosystems.</title>
        <authorList>
            <person name="He C.Y."/>
            <person name="Keren R."/>
            <person name="Whittaker M."/>
            <person name="Farag I.F."/>
            <person name="Doudna J."/>
            <person name="Cate J.H.D."/>
            <person name="Banfield J.F."/>
        </authorList>
    </citation>
    <scope>NUCLEOTIDE SEQUENCE</scope>
    <source>
        <strain evidence="2">NC_groundwater_1296_Ag_S-0.2um_52_80</strain>
    </source>
</reference>
<name>A0A8T3YKA7_9ARCH</name>
<dbReference type="Proteomes" id="UP000732298">
    <property type="component" value="Unassembled WGS sequence"/>
</dbReference>
<evidence type="ECO:0000313" key="2">
    <source>
        <dbReference type="EMBL" id="MBI4210120.1"/>
    </source>
</evidence>
<protein>
    <submittedName>
        <fullName evidence="2">Uncharacterized protein</fullName>
    </submittedName>
</protein>
<comment type="caution">
    <text evidence="2">The sequence shown here is derived from an EMBL/GenBank/DDBJ whole genome shotgun (WGS) entry which is preliminary data.</text>
</comment>
<evidence type="ECO:0000313" key="3">
    <source>
        <dbReference type="Proteomes" id="UP000732298"/>
    </source>
</evidence>
<dbReference type="EMBL" id="JACQPB010000019">
    <property type="protein sequence ID" value="MBI4210120.1"/>
    <property type="molecule type" value="Genomic_DNA"/>
</dbReference>
<evidence type="ECO:0000256" key="1">
    <source>
        <dbReference type="SAM" id="MobiDB-lite"/>
    </source>
</evidence>
<organism evidence="2 3">
    <name type="scientific">Candidatus Iainarchaeum sp</name>
    <dbReference type="NCBI Taxonomy" id="3101447"/>
    <lineage>
        <taxon>Archaea</taxon>
        <taxon>Candidatus Iainarchaeota</taxon>
        <taxon>Candidatus Iainarchaeia</taxon>
        <taxon>Candidatus Iainarchaeales</taxon>
        <taxon>Candidatus Iainarchaeaceae</taxon>
        <taxon>Candidatus Iainarchaeum</taxon>
    </lineage>
</organism>
<accession>A0A8T3YKA7</accession>
<gene>
    <name evidence="2" type="ORF">HY544_01260</name>
</gene>
<dbReference type="PROSITE" id="PS51257">
    <property type="entry name" value="PROKAR_LIPOPROTEIN"/>
    <property type="match status" value="1"/>
</dbReference>
<dbReference type="AlphaFoldDB" id="A0A8T3YKA7"/>
<proteinExistence type="predicted"/>
<sequence length="71" mass="7197">MKKLVPAWILVLLMIGTVFALSGCAQEDTKKPAQPGQKTPDAAKNGATNNGSGSDKPANPADTQGPPALPA</sequence>
<feature type="region of interest" description="Disordered" evidence="1">
    <location>
        <begin position="25"/>
        <end position="71"/>
    </location>
</feature>